<dbReference type="PANTHER" id="PTHR15583">
    <property type="entry name" value="INTERLEUKIN-17 RECEPTOR"/>
    <property type="match status" value="1"/>
</dbReference>
<proteinExistence type="predicted"/>
<evidence type="ECO:0000256" key="2">
    <source>
        <dbReference type="ARBA" id="ARBA00004479"/>
    </source>
</evidence>
<accession>A0AAD1SWZ5</accession>
<organism evidence="14 15">
    <name type="scientific">Pelobates cultripes</name>
    <name type="common">Western spadefoot toad</name>
    <dbReference type="NCBI Taxonomy" id="61616"/>
    <lineage>
        <taxon>Eukaryota</taxon>
        <taxon>Metazoa</taxon>
        <taxon>Chordata</taxon>
        <taxon>Craniata</taxon>
        <taxon>Vertebrata</taxon>
        <taxon>Euteleostomi</taxon>
        <taxon>Amphibia</taxon>
        <taxon>Batrachia</taxon>
        <taxon>Anura</taxon>
        <taxon>Pelobatoidea</taxon>
        <taxon>Pelobatidae</taxon>
        <taxon>Pelobates</taxon>
    </lineage>
</organism>
<feature type="domain" description="SEFIR" evidence="13">
    <location>
        <begin position="555"/>
        <end position="701"/>
    </location>
</feature>
<dbReference type="InterPro" id="IPR013568">
    <property type="entry name" value="SEFIR_dom"/>
</dbReference>
<dbReference type="PANTHER" id="PTHR15583:SF12">
    <property type="entry name" value="INTERLEUKIN-17 RECEPTOR C"/>
    <property type="match status" value="1"/>
</dbReference>
<evidence type="ECO:0000256" key="6">
    <source>
        <dbReference type="ARBA" id="ARBA00022989"/>
    </source>
</evidence>
<keyword evidence="15" id="KW-1185">Reference proteome</keyword>
<dbReference type="PROSITE" id="PS51534">
    <property type="entry name" value="SEFIR"/>
    <property type="match status" value="1"/>
</dbReference>
<evidence type="ECO:0000259" key="13">
    <source>
        <dbReference type="PROSITE" id="PS51534"/>
    </source>
</evidence>
<keyword evidence="3" id="KW-1003">Cell membrane</keyword>
<keyword evidence="8" id="KW-0675">Receptor</keyword>
<feature type="chain" id="PRO_5041956529" description="SEFIR domain-containing protein" evidence="12">
    <location>
        <begin position="23"/>
        <end position="763"/>
    </location>
</feature>
<feature type="transmembrane region" description="Helical" evidence="11">
    <location>
        <begin position="514"/>
        <end position="533"/>
    </location>
</feature>
<dbReference type="GO" id="GO:0030368">
    <property type="term" value="F:interleukin-17 receptor activity"/>
    <property type="evidence" value="ECO:0007669"/>
    <property type="project" value="InterPro"/>
</dbReference>
<feature type="signal peptide" evidence="12">
    <location>
        <begin position="1"/>
        <end position="22"/>
    </location>
</feature>
<keyword evidence="10" id="KW-0395">Inflammatory response</keyword>
<keyword evidence="7 11" id="KW-0472">Membrane</keyword>
<evidence type="ECO:0000256" key="12">
    <source>
        <dbReference type="SAM" id="SignalP"/>
    </source>
</evidence>
<dbReference type="Proteomes" id="UP001295444">
    <property type="component" value="Chromosome 08"/>
</dbReference>
<dbReference type="GO" id="GO:0005886">
    <property type="term" value="C:plasma membrane"/>
    <property type="evidence" value="ECO:0007669"/>
    <property type="project" value="UniProtKB-SubCell"/>
</dbReference>
<keyword evidence="4 11" id="KW-0812">Transmembrane</keyword>
<evidence type="ECO:0000256" key="8">
    <source>
        <dbReference type="ARBA" id="ARBA00023170"/>
    </source>
</evidence>
<evidence type="ECO:0000313" key="14">
    <source>
        <dbReference type="EMBL" id="CAH2312809.1"/>
    </source>
</evidence>
<evidence type="ECO:0000256" key="10">
    <source>
        <dbReference type="ARBA" id="ARBA00023198"/>
    </source>
</evidence>
<dbReference type="AlphaFoldDB" id="A0AAD1SWZ5"/>
<gene>
    <name evidence="14" type="ORF">PECUL_23A053156</name>
</gene>
<dbReference type="Pfam" id="PF08357">
    <property type="entry name" value="SEFIR"/>
    <property type="match status" value="1"/>
</dbReference>
<evidence type="ECO:0000313" key="15">
    <source>
        <dbReference type="Proteomes" id="UP001295444"/>
    </source>
</evidence>
<protein>
    <recommendedName>
        <fullName evidence="13">SEFIR domain-containing protein</fullName>
    </recommendedName>
</protein>
<comment type="subcellular location">
    <subcellularLocation>
        <location evidence="1">Cell membrane</location>
        <topology evidence="1">Single-pass membrane protein</topology>
    </subcellularLocation>
    <subcellularLocation>
        <location evidence="2">Membrane</location>
        <topology evidence="2">Single-pass type I membrane protein</topology>
    </subcellularLocation>
</comment>
<keyword evidence="5 12" id="KW-0732">Signal</keyword>
<keyword evidence="9" id="KW-0325">Glycoprotein</keyword>
<evidence type="ECO:0000256" key="7">
    <source>
        <dbReference type="ARBA" id="ARBA00023136"/>
    </source>
</evidence>
<evidence type="ECO:0000256" key="1">
    <source>
        <dbReference type="ARBA" id="ARBA00004162"/>
    </source>
</evidence>
<evidence type="ECO:0000256" key="11">
    <source>
        <dbReference type="SAM" id="Phobius"/>
    </source>
</evidence>
<name>A0AAD1SWZ5_PELCU</name>
<keyword evidence="6 11" id="KW-1133">Transmembrane helix</keyword>
<dbReference type="InterPro" id="IPR039465">
    <property type="entry name" value="IL-17_rcpt-like"/>
</dbReference>
<evidence type="ECO:0000256" key="3">
    <source>
        <dbReference type="ARBA" id="ARBA00022475"/>
    </source>
</evidence>
<dbReference type="EMBL" id="OW240919">
    <property type="protein sequence ID" value="CAH2312809.1"/>
    <property type="molecule type" value="Genomic_DNA"/>
</dbReference>
<dbReference type="InterPro" id="IPR027841">
    <property type="entry name" value="IL-17_rcpt_C/E_N"/>
</dbReference>
<dbReference type="Pfam" id="PF15037">
    <property type="entry name" value="IL17_R_N"/>
    <property type="match status" value="2"/>
</dbReference>
<sequence>MAQYIMNAVILTLLLNTGTCTLERFHSSDDHVSCTGNLSCTVNNVLCMHGDKEEANQPVMIIGNMSSQTVLRCIDDRCMPCVKVEIDIYVDFSAGNVIEDCDDYNECYDDIDGFLTCDYLDEISEEDSNNKSNEVSDETPELSLCAHVYIDSIQHCVWVKVSIPFSSIPLKPEENIVKLGTLMFSCFNASPESDVNLTAYTVPRYQDPLISMHPVTGCKELRFIEEVKECGVPSMYVSTDRNFSVGIRNGSSSRSYELMVSHNITTIRKRLKGDERYIIPKEHLVPCLCIVVWWSNQSDAVRERYCPFLNRNGDMREKAGCEGCKECEECGVGTLQNPDNYLEENIWRLSTFSMAVKDNLLLYNFSAPCNVSAEISLCWKYSHNSHCQELPIRKKIWSLDPQVFDGVKFHPSICIQVKYKDQHQLVKCLPANDSHNDIVFQEEVILHKNAASLCLMEKHVCTPLNYSTHEMPSTNDHFRQNIVKAYLSNRCFKIWNDNENNEVVVCSVVKRQRWLVFGLVAMFCVLILAIASTKTLTKWVKSMTSYSPLGDIFKDRRVWIIYSPDDQYYNKLVRVFAASLMDLHLNVVLDQWHRREMSSIDPMPWYHHQKQRIFRENGIIILLFDEGALQSFKRWISTSQLVNLDPYTSFGAALNCIHADFVDGSAQGHYVVASFGQTSIPHIFNNYPKFRLPSDVKKLLQELAGINRRKLRKNQLDHLSTRVKKKLKEPISKYKKISTSLNKSETPSMNSGGTNAVEMLPLI</sequence>
<evidence type="ECO:0000256" key="5">
    <source>
        <dbReference type="ARBA" id="ARBA00022729"/>
    </source>
</evidence>
<evidence type="ECO:0000256" key="4">
    <source>
        <dbReference type="ARBA" id="ARBA00022692"/>
    </source>
</evidence>
<dbReference type="GO" id="GO:0006954">
    <property type="term" value="P:inflammatory response"/>
    <property type="evidence" value="ECO:0007669"/>
    <property type="project" value="UniProtKB-KW"/>
</dbReference>
<reference evidence="14" key="1">
    <citation type="submission" date="2022-03" db="EMBL/GenBank/DDBJ databases">
        <authorList>
            <person name="Alioto T."/>
            <person name="Alioto T."/>
            <person name="Gomez Garrido J."/>
        </authorList>
    </citation>
    <scope>NUCLEOTIDE SEQUENCE</scope>
</reference>
<dbReference type="Gene3D" id="3.40.50.11530">
    <property type="match status" value="1"/>
</dbReference>
<evidence type="ECO:0000256" key="9">
    <source>
        <dbReference type="ARBA" id="ARBA00023180"/>
    </source>
</evidence>